<evidence type="ECO:0000256" key="2">
    <source>
        <dbReference type="ARBA" id="ARBA00009881"/>
    </source>
</evidence>
<evidence type="ECO:0000256" key="5">
    <source>
        <dbReference type="ARBA" id="ARBA00022643"/>
    </source>
</evidence>
<proteinExistence type="inferred from homology"/>
<dbReference type="PANTHER" id="PTHR42747">
    <property type="entry name" value="NITRONATE MONOOXYGENASE-RELATED"/>
    <property type="match status" value="1"/>
</dbReference>
<comment type="catalytic activity">
    <reaction evidence="10">
        <text>3 propionate 3-nitronate + 3 O2 + H2O = 3 3-oxopropanoate + 2 nitrate + nitrite + H2O2 + 3 H(+)</text>
        <dbReference type="Rhea" id="RHEA:57332"/>
        <dbReference type="ChEBI" id="CHEBI:15377"/>
        <dbReference type="ChEBI" id="CHEBI:15378"/>
        <dbReference type="ChEBI" id="CHEBI:15379"/>
        <dbReference type="ChEBI" id="CHEBI:16240"/>
        <dbReference type="ChEBI" id="CHEBI:16301"/>
        <dbReference type="ChEBI" id="CHEBI:17632"/>
        <dbReference type="ChEBI" id="CHEBI:33190"/>
        <dbReference type="ChEBI" id="CHEBI:136067"/>
    </reaction>
</comment>
<evidence type="ECO:0000256" key="11">
    <source>
        <dbReference type="ARBA" id="ARBA00067136"/>
    </source>
</evidence>
<keyword evidence="5" id="KW-0288">FMN</keyword>
<keyword evidence="4" id="KW-0285">Flavoprotein</keyword>
<evidence type="ECO:0000256" key="9">
    <source>
        <dbReference type="ARBA" id="ARBA00031155"/>
    </source>
</evidence>
<dbReference type="GO" id="GO:0009636">
    <property type="term" value="P:response to toxic substance"/>
    <property type="evidence" value="ECO:0007669"/>
    <property type="project" value="UniProtKB-KW"/>
</dbReference>
<reference evidence="12" key="2">
    <citation type="submission" date="2022-04" db="EMBL/GenBank/DDBJ databases">
        <title>Genomic draft of R. solanacearum strain IPO1609, a phylotype IIB1/biovar 2/race 3 strain isolated from potato in Europe.</title>
        <authorList>
            <person name="Boucher C."/>
            <person name="Carrere S."/>
            <person name="Dossat C."/>
            <person name="Elbaz M."/>
            <person name="Genin S."/>
            <person name="Gouzy J."/>
            <person name="Prior P."/>
            <person name="Segurens B."/>
            <person name="Wincker P."/>
        </authorList>
    </citation>
    <scope>NUCLEOTIDE SEQUENCE</scope>
    <source>
        <strain evidence="12">IPO1609</strain>
    </source>
</reference>
<dbReference type="PANTHER" id="PTHR42747:SF3">
    <property type="entry name" value="NITRONATE MONOOXYGENASE-RELATED"/>
    <property type="match status" value="1"/>
</dbReference>
<gene>
    <name evidence="12" type="ORF">RSIPO_04481</name>
</gene>
<evidence type="ECO:0000313" key="13">
    <source>
        <dbReference type="Proteomes" id="UP000053470"/>
    </source>
</evidence>
<dbReference type="AlphaFoldDB" id="A0A7U7JF42"/>
<keyword evidence="7" id="KW-0560">Oxidoreductase</keyword>
<name>A0A7U7JF42_RALSL</name>
<evidence type="ECO:0000256" key="4">
    <source>
        <dbReference type="ARBA" id="ARBA00022630"/>
    </source>
</evidence>
<keyword evidence="3" id="KW-0216">Detoxification</keyword>
<dbReference type="GO" id="GO:0000166">
    <property type="term" value="F:nucleotide binding"/>
    <property type="evidence" value="ECO:0007669"/>
    <property type="project" value="UniProtKB-KW"/>
</dbReference>
<dbReference type="SUPFAM" id="SSF51412">
    <property type="entry name" value="Inosine monophosphate dehydrogenase (IMPDH)"/>
    <property type="match status" value="1"/>
</dbReference>
<protein>
    <recommendedName>
        <fullName evidence="11">Nitronate monooxygenase</fullName>
    </recommendedName>
    <alternativeName>
        <fullName evidence="9">Propionate 3-nitronate monooxygenase</fullName>
    </alternativeName>
</protein>
<dbReference type="GO" id="GO:0018580">
    <property type="term" value="F:nitronate monooxygenase activity"/>
    <property type="evidence" value="ECO:0007669"/>
    <property type="project" value="InterPro"/>
</dbReference>
<dbReference type="InterPro" id="IPR013785">
    <property type="entry name" value="Aldolase_TIM"/>
</dbReference>
<keyword evidence="8" id="KW-0503">Monooxygenase</keyword>
<evidence type="ECO:0000256" key="1">
    <source>
        <dbReference type="ARBA" id="ARBA00001917"/>
    </source>
</evidence>
<comment type="similarity">
    <text evidence="2">Belongs to the nitronate monooxygenase family. NMO class I subfamily.</text>
</comment>
<evidence type="ECO:0000313" key="12">
    <source>
        <dbReference type="EMBL" id="CEJ17783.1"/>
    </source>
</evidence>
<organism evidence="12 13">
    <name type="scientific">Ralstonia solanacearum IPO1609</name>
    <dbReference type="NCBI Taxonomy" id="564066"/>
    <lineage>
        <taxon>Bacteria</taxon>
        <taxon>Pseudomonadati</taxon>
        <taxon>Pseudomonadota</taxon>
        <taxon>Betaproteobacteria</taxon>
        <taxon>Burkholderiales</taxon>
        <taxon>Burkholderiaceae</taxon>
        <taxon>Ralstonia</taxon>
        <taxon>Ralstonia solanacearum species complex</taxon>
    </lineage>
</organism>
<dbReference type="EMBL" id="LN651281">
    <property type="protein sequence ID" value="CEJ17783.1"/>
    <property type="molecule type" value="Genomic_DNA"/>
</dbReference>
<accession>A0A7U7JF42</accession>
<evidence type="ECO:0000256" key="7">
    <source>
        <dbReference type="ARBA" id="ARBA00023002"/>
    </source>
</evidence>
<dbReference type="InterPro" id="IPR004136">
    <property type="entry name" value="NMO"/>
</dbReference>
<dbReference type="CDD" id="cd04730">
    <property type="entry name" value="NPD_like"/>
    <property type="match status" value="1"/>
</dbReference>
<reference evidence="12" key="1">
    <citation type="submission" date="2014-11" db="EMBL/GenBank/DDBJ databases">
        <authorList>
            <person name="Genoscope - CEA"/>
        </authorList>
    </citation>
    <scope>NUCLEOTIDE SEQUENCE</scope>
    <source>
        <strain evidence="12">IPO1609</strain>
    </source>
</reference>
<dbReference type="Gene3D" id="3.20.20.70">
    <property type="entry name" value="Aldolase class I"/>
    <property type="match status" value="1"/>
</dbReference>
<sequence>MGVPIRPAAPVLPSGHPNNVSERIMSAWPDTRLLELFEIDVPIVLAPMAGVGGVALAVAVARAGGLGSLPCAMLNADQIREQVGQFRAAVRAPINLNFFCHVPPQPDPERDAQWRARLAPYYAEFGIDPDTTAPFANRAPFDEATCAVVESLRPEVVSFHFGLPEAALLARVRAAGAKVVSSATTVEEARWLEAHGCDAVIAQGAEAGGHRGMFLATAVESQVGTFTLVPQVADAVRVPVIATGGVADARGMAAAFALGAAGVQIGTAYMLSPEAKTSAIHRAALKRAADGDTAMTNLFTGRPARGIVNRLMREIGPMSPFAPAFPTAGAALAPLRAKTEPAGSGDFINLWSGQAPQLATEDGAEAITRRIAAQALERLAPARSLA</sequence>
<evidence type="ECO:0000256" key="10">
    <source>
        <dbReference type="ARBA" id="ARBA00049401"/>
    </source>
</evidence>
<keyword evidence="13" id="KW-1185">Reference proteome</keyword>
<dbReference type="Proteomes" id="UP000053470">
    <property type="component" value="Unassembled WGS sequence"/>
</dbReference>
<evidence type="ECO:0000256" key="8">
    <source>
        <dbReference type="ARBA" id="ARBA00023033"/>
    </source>
</evidence>
<keyword evidence="6" id="KW-0547">Nucleotide-binding</keyword>
<dbReference type="FunFam" id="3.20.20.70:FF:000154">
    <property type="entry name" value="Probable nitronate monooxygenase"/>
    <property type="match status" value="1"/>
</dbReference>
<dbReference type="Pfam" id="PF03060">
    <property type="entry name" value="NMO"/>
    <property type="match status" value="1"/>
</dbReference>
<comment type="cofactor">
    <cofactor evidence="1">
        <name>FMN</name>
        <dbReference type="ChEBI" id="CHEBI:58210"/>
    </cofactor>
</comment>
<evidence type="ECO:0000256" key="3">
    <source>
        <dbReference type="ARBA" id="ARBA00022575"/>
    </source>
</evidence>
<evidence type="ECO:0000256" key="6">
    <source>
        <dbReference type="ARBA" id="ARBA00022741"/>
    </source>
</evidence>